<evidence type="ECO:0000256" key="9">
    <source>
        <dbReference type="ARBA" id="ARBA00023136"/>
    </source>
</evidence>
<sequence length="625" mass="69950">MPHFSRQPWKISTFLYLLVFAVVVVPIGFISAVLLQAYKQDLLRQTTERTEQTVRAIAYTAEQEIAKAATFAAAVGMDQEVLGRATIIHRSSDDSRQQITSELLKTLDKYGLSMSGHVQAIQFMFKHGGTYAYLKDAKMPEASIRGASWYRQTMDDPDRVHFLGMQADVLYGLTDNRSIAAAISPSLLQGMHEVEMLYVLFSRDAFESLLRQNPYSRSSPMAIIARDGSMIASSNATGETRWPLELTARMFAGRAGTYVDHPDRTGTMFAYASVGSADWRVVYEIPYRDVTANYERMFRFAMGATVMIVLLFLVISFYFAHRITKPIQLLVIKMSRVMQGNLNTKIETSGSREMVTIGHTFNHMMEQIKRLMREREEEEQAKHKAEFAALQAQINPHFLINTLNAIRLMALIGKAGNIHDMTHALIRLLSSSFNRGGSLSPVADEIENLRQYIYIMETRYGSKFEVRWDVEEETKRLYVLKLLLQPILENCIVHGLAGRTDGGIIRIAMDAEPGALAITIADNGSGMTAEQVGAFERQSQTGAFSGMGIHNVHQRIQLHYGAGYGLRIERLEEGTAFHIRVPALAHGDEAGEADGQNRAEAAPAPSSGRVWASFKKDHADIKNDH</sequence>
<dbReference type="SUPFAM" id="SSF158472">
    <property type="entry name" value="HAMP domain-like"/>
    <property type="match status" value="1"/>
</dbReference>
<dbReference type="InterPro" id="IPR050640">
    <property type="entry name" value="Bact_2-comp_sensor_kinase"/>
</dbReference>
<feature type="transmembrane region" description="Helical" evidence="12">
    <location>
        <begin position="14"/>
        <end position="35"/>
    </location>
</feature>
<keyword evidence="12" id="KW-1133">Transmembrane helix</keyword>
<keyword evidence="15" id="KW-1185">Reference proteome</keyword>
<dbReference type="Pfam" id="PF00672">
    <property type="entry name" value="HAMP"/>
    <property type="match status" value="1"/>
</dbReference>
<dbReference type="GO" id="GO:0004673">
    <property type="term" value="F:protein histidine kinase activity"/>
    <property type="evidence" value="ECO:0007669"/>
    <property type="project" value="UniProtKB-EC"/>
</dbReference>
<dbReference type="CDD" id="cd06225">
    <property type="entry name" value="HAMP"/>
    <property type="match status" value="1"/>
</dbReference>
<gene>
    <name evidence="14" type="ORF">ACFFSY_11630</name>
</gene>
<dbReference type="InterPro" id="IPR003594">
    <property type="entry name" value="HATPase_dom"/>
</dbReference>
<feature type="domain" description="HAMP" evidence="13">
    <location>
        <begin position="321"/>
        <end position="373"/>
    </location>
</feature>
<organism evidence="14 15">
    <name type="scientific">Paenibacillus aurantiacus</name>
    <dbReference type="NCBI Taxonomy" id="1936118"/>
    <lineage>
        <taxon>Bacteria</taxon>
        <taxon>Bacillati</taxon>
        <taxon>Bacillota</taxon>
        <taxon>Bacilli</taxon>
        <taxon>Bacillales</taxon>
        <taxon>Paenibacillaceae</taxon>
        <taxon>Paenibacillus</taxon>
    </lineage>
</organism>
<comment type="subcellular location">
    <subcellularLocation>
        <location evidence="2">Cell membrane</location>
        <topology evidence="2">Multi-pass membrane protein</topology>
    </subcellularLocation>
</comment>
<evidence type="ECO:0000256" key="10">
    <source>
        <dbReference type="SAM" id="Coils"/>
    </source>
</evidence>
<evidence type="ECO:0000256" key="8">
    <source>
        <dbReference type="ARBA" id="ARBA00023012"/>
    </source>
</evidence>
<evidence type="ECO:0000256" key="11">
    <source>
        <dbReference type="SAM" id="MobiDB-lite"/>
    </source>
</evidence>
<dbReference type="Proteomes" id="UP001589747">
    <property type="component" value="Unassembled WGS sequence"/>
</dbReference>
<keyword evidence="7 14" id="KW-0418">Kinase</keyword>
<dbReference type="InterPro" id="IPR004358">
    <property type="entry name" value="Sig_transdc_His_kin-like_C"/>
</dbReference>
<name>A0ABV5KNU5_9BACL</name>
<dbReference type="EMBL" id="JBHMDO010000021">
    <property type="protein sequence ID" value="MFB9326565.1"/>
    <property type="molecule type" value="Genomic_DNA"/>
</dbReference>
<evidence type="ECO:0000256" key="7">
    <source>
        <dbReference type="ARBA" id="ARBA00022777"/>
    </source>
</evidence>
<dbReference type="Gene3D" id="6.10.340.10">
    <property type="match status" value="1"/>
</dbReference>
<dbReference type="InterPro" id="IPR010559">
    <property type="entry name" value="Sig_transdc_His_kin_internal"/>
</dbReference>
<comment type="caution">
    <text evidence="14">The sequence shown here is derived from an EMBL/GenBank/DDBJ whole genome shotgun (WGS) entry which is preliminary data.</text>
</comment>
<evidence type="ECO:0000259" key="13">
    <source>
        <dbReference type="PROSITE" id="PS50885"/>
    </source>
</evidence>
<dbReference type="InterPro" id="IPR036890">
    <property type="entry name" value="HATPase_C_sf"/>
</dbReference>
<dbReference type="PROSITE" id="PS50885">
    <property type="entry name" value="HAMP"/>
    <property type="match status" value="1"/>
</dbReference>
<accession>A0ABV5KNU5</accession>
<evidence type="ECO:0000256" key="4">
    <source>
        <dbReference type="ARBA" id="ARBA00022475"/>
    </source>
</evidence>
<dbReference type="Pfam" id="PF02518">
    <property type="entry name" value="HATPase_c"/>
    <property type="match status" value="1"/>
</dbReference>
<evidence type="ECO:0000256" key="12">
    <source>
        <dbReference type="SAM" id="Phobius"/>
    </source>
</evidence>
<keyword evidence="6 14" id="KW-0808">Transferase</keyword>
<feature type="region of interest" description="Disordered" evidence="11">
    <location>
        <begin position="589"/>
        <end position="625"/>
    </location>
</feature>
<dbReference type="PRINTS" id="PR00344">
    <property type="entry name" value="BCTRLSENSOR"/>
</dbReference>
<keyword evidence="8" id="KW-0902">Two-component regulatory system</keyword>
<keyword evidence="4" id="KW-1003">Cell membrane</keyword>
<evidence type="ECO:0000256" key="6">
    <source>
        <dbReference type="ARBA" id="ARBA00022679"/>
    </source>
</evidence>
<dbReference type="SMART" id="SM00387">
    <property type="entry name" value="HATPase_c"/>
    <property type="match status" value="1"/>
</dbReference>
<evidence type="ECO:0000256" key="5">
    <source>
        <dbReference type="ARBA" id="ARBA00022553"/>
    </source>
</evidence>
<keyword evidence="12" id="KW-0812">Transmembrane</keyword>
<feature type="transmembrane region" description="Helical" evidence="12">
    <location>
        <begin position="298"/>
        <end position="320"/>
    </location>
</feature>
<keyword evidence="10" id="KW-0175">Coiled coil</keyword>
<dbReference type="PANTHER" id="PTHR34220:SF7">
    <property type="entry name" value="SENSOR HISTIDINE KINASE YPDA"/>
    <property type="match status" value="1"/>
</dbReference>
<dbReference type="EC" id="2.7.13.3" evidence="3"/>
<proteinExistence type="predicted"/>
<dbReference type="PANTHER" id="PTHR34220">
    <property type="entry name" value="SENSOR HISTIDINE KINASE YPDA"/>
    <property type="match status" value="1"/>
</dbReference>
<feature type="compositionally biased region" description="Basic and acidic residues" evidence="11">
    <location>
        <begin position="614"/>
        <end position="625"/>
    </location>
</feature>
<dbReference type="SMART" id="SM00304">
    <property type="entry name" value="HAMP"/>
    <property type="match status" value="1"/>
</dbReference>
<dbReference type="SUPFAM" id="SSF55874">
    <property type="entry name" value="ATPase domain of HSP90 chaperone/DNA topoisomerase II/histidine kinase"/>
    <property type="match status" value="1"/>
</dbReference>
<evidence type="ECO:0000313" key="14">
    <source>
        <dbReference type="EMBL" id="MFB9326565.1"/>
    </source>
</evidence>
<evidence type="ECO:0000256" key="3">
    <source>
        <dbReference type="ARBA" id="ARBA00012438"/>
    </source>
</evidence>
<dbReference type="InterPro" id="IPR003660">
    <property type="entry name" value="HAMP_dom"/>
</dbReference>
<keyword evidence="5" id="KW-0597">Phosphoprotein</keyword>
<reference evidence="14 15" key="1">
    <citation type="submission" date="2024-09" db="EMBL/GenBank/DDBJ databases">
        <authorList>
            <person name="Sun Q."/>
            <person name="Mori K."/>
        </authorList>
    </citation>
    <scope>NUCLEOTIDE SEQUENCE [LARGE SCALE GENOMIC DNA]</scope>
    <source>
        <strain evidence="14 15">TISTR 2452</strain>
    </source>
</reference>
<evidence type="ECO:0000313" key="15">
    <source>
        <dbReference type="Proteomes" id="UP001589747"/>
    </source>
</evidence>
<feature type="coiled-coil region" evidence="10">
    <location>
        <begin position="361"/>
        <end position="393"/>
    </location>
</feature>
<dbReference type="Gene3D" id="3.30.565.10">
    <property type="entry name" value="Histidine kinase-like ATPase, C-terminal domain"/>
    <property type="match status" value="1"/>
</dbReference>
<keyword evidence="9 12" id="KW-0472">Membrane</keyword>
<comment type="catalytic activity">
    <reaction evidence="1">
        <text>ATP + protein L-histidine = ADP + protein N-phospho-L-histidine.</text>
        <dbReference type="EC" id="2.7.13.3"/>
    </reaction>
</comment>
<evidence type="ECO:0000256" key="1">
    <source>
        <dbReference type="ARBA" id="ARBA00000085"/>
    </source>
</evidence>
<protein>
    <recommendedName>
        <fullName evidence="3">histidine kinase</fullName>
        <ecNumber evidence="3">2.7.13.3</ecNumber>
    </recommendedName>
</protein>
<dbReference type="Pfam" id="PF06580">
    <property type="entry name" value="His_kinase"/>
    <property type="match status" value="1"/>
</dbReference>
<evidence type="ECO:0000256" key="2">
    <source>
        <dbReference type="ARBA" id="ARBA00004651"/>
    </source>
</evidence>
<dbReference type="RefSeq" id="WP_377493996.1">
    <property type="nucleotide sequence ID" value="NZ_JBHMDO010000021.1"/>
</dbReference>